<gene>
    <name evidence="11" type="primary">Os03g0167500_1</name>
    <name evidence="11" type="ORF">CK203_052046</name>
</gene>
<dbReference type="InterPro" id="IPR051653">
    <property type="entry name" value="E3_ligase_sorting_rcpt"/>
</dbReference>
<evidence type="ECO:0000256" key="1">
    <source>
        <dbReference type="ARBA" id="ARBA00004167"/>
    </source>
</evidence>
<evidence type="ECO:0000256" key="7">
    <source>
        <dbReference type="ARBA" id="ARBA00023136"/>
    </source>
</evidence>
<dbReference type="GO" id="GO:0008270">
    <property type="term" value="F:zinc ion binding"/>
    <property type="evidence" value="ECO:0007669"/>
    <property type="project" value="UniProtKB-KW"/>
</dbReference>
<evidence type="ECO:0000256" key="3">
    <source>
        <dbReference type="ARBA" id="ARBA00022723"/>
    </source>
</evidence>
<protein>
    <submittedName>
        <fullName evidence="11">Receptor-likey region, transmembrane domain-and RING domain-containing protein 1</fullName>
    </submittedName>
</protein>
<dbReference type="EMBL" id="QGNW01000366">
    <property type="protein sequence ID" value="RVW74665.1"/>
    <property type="molecule type" value="Genomic_DNA"/>
</dbReference>
<dbReference type="InterPro" id="IPR013083">
    <property type="entry name" value="Znf_RING/FYVE/PHD"/>
</dbReference>
<evidence type="ECO:0000256" key="6">
    <source>
        <dbReference type="ARBA" id="ARBA00022989"/>
    </source>
</evidence>
<evidence type="ECO:0000256" key="2">
    <source>
        <dbReference type="ARBA" id="ARBA00022692"/>
    </source>
</evidence>
<evidence type="ECO:0000256" key="5">
    <source>
        <dbReference type="ARBA" id="ARBA00022833"/>
    </source>
</evidence>
<accession>A0A438GR29</accession>
<name>A0A438GR29_VITVI</name>
<dbReference type="Gene3D" id="3.30.40.10">
    <property type="entry name" value="Zinc/RING finger domain, C3HC4 (zinc finger)"/>
    <property type="match status" value="1"/>
</dbReference>
<evidence type="ECO:0000256" key="9">
    <source>
        <dbReference type="SAM" id="Phobius"/>
    </source>
</evidence>
<keyword evidence="6 9" id="KW-1133">Transmembrane helix</keyword>
<feature type="domain" description="RING-type" evidence="10">
    <location>
        <begin position="95"/>
        <end position="115"/>
    </location>
</feature>
<dbReference type="SUPFAM" id="SSF57850">
    <property type="entry name" value="RING/U-box"/>
    <property type="match status" value="1"/>
</dbReference>
<feature type="transmembrane region" description="Helical" evidence="9">
    <location>
        <begin position="24"/>
        <end position="48"/>
    </location>
</feature>
<keyword evidence="7 9" id="KW-0472">Membrane</keyword>
<reference evidence="11 12" key="1">
    <citation type="journal article" date="2018" name="PLoS Genet.">
        <title>Population sequencing reveals clonal diversity and ancestral inbreeding in the grapevine cultivar Chardonnay.</title>
        <authorList>
            <person name="Roach M.J."/>
            <person name="Johnson D.L."/>
            <person name="Bohlmann J."/>
            <person name="van Vuuren H.J."/>
            <person name="Jones S.J."/>
            <person name="Pretorius I.S."/>
            <person name="Schmidt S.A."/>
            <person name="Borneman A.R."/>
        </authorList>
    </citation>
    <scope>NUCLEOTIDE SEQUENCE [LARGE SCALE GENOMIC DNA]</scope>
    <source>
        <strain evidence="12">cv. Chardonnay</strain>
        <tissue evidence="11">Leaf</tissue>
    </source>
</reference>
<dbReference type="AlphaFoldDB" id="A0A438GR29"/>
<dbReference type="PANTHER" id="PTHR47168">
    <property type="entry name" value="RING ZINC FINGER DOMAIN SUPERFAMILY PROTEIN-RELATED"/>
    <property type="match status" value="1"/>
</dbReference>
<keyword evidence="5" id="KW-0862">Zinc</keyword>
<keyword evidence="3" id="KW-0479">Metal-binding</keyword>
<comment type="subcellular location">
    <subcellularLocation>
        <location evidence="1">Membrane</location>
        <topology evidence="1">Single-pass membrane protein</topology>
    </subcellularLocation>
</comment>
<keyword evidence="2 9" id="KW-0812">Transmembrane</keyword>
<evidence type="ECO:0000256" key="8">
    <source>
        <dbReference type="ARBA" id="ARBA00023157"/>
    </source>
</evidence>
<dbReference type="Pfam" id="PF17123">
    <property type="entry name" value="zf-RING_11"/>
    <property type="match status" value="1"/>
</dbReference>
<dbReference type="GO" id="GO:0016020">
    <property type="term" value="C:membrane"/>
    <property type="evidence" value="ECO:0007669"/>
    <property type="project" value="UniProtKB-SubCell"/>
</dbReference>
<comment type="caution">
    <text evidence="11">The sequence shown here is derived from an EMBL/GenBank/DDBJ whole genome shotgun (WGS) entry which is preliminary data.</text>
</comment>
<proteinExistence type="predicted"/>
<evidence type="ECO:0000259" key="10">
    <source>
        <dbReference type="Pfam" id="PF17123"/>
    </source>
</evidence>
<dbReference type="Proteomes" id="UP000288805">
    <property type="component" value="Unassembled WGS sequence"/>
</dbReference>
<keyword evidence="8" id="KW-1015">Disulfide bond</keyword>
<sequence>MVLQTYAGSPDMELWIIPSFENSAWSIMAISFISLLAMSAVLATCFFVRRHRIRRQRPRVSRVREFHGMSSRLVKAMPSLIFTTVLEDNCTSRTCAICLEDYNVGEKLRILPCRHSKFSLPDQTLCCLLMRERERAKGTEECEVSRERPRMQRTRSLRGLGRASGRGALEWSRSRFEVEVEEKKGRLQATIVERKRGISSWIRLGPASLGLFLDYQNKGGCFLRLDVVDLENKRFSTFIPKGRGAKGGWVSMVETLRRLGCANGGMISQKEEELRLKPSMVKTFAEVVKMPRGKDRATIRVEVTKKELCRNLNKLAHCVARIWNPSIAKRDDLRS</sequence>
<dbReference type="PANTHER" id="PTHR47168:SF5">
    <property type="entry name" value="RING-TYPE DOMAIN-CONTAINING PROTEIN"/>
    <property type="match status" value="1"/>
</dbReference>
<keyword evidence="4" id="KW-0863">Zinc-finger</keyword>
<organism evidence="11 12">
    <name type="scientific">Vitis vinifera</name>
    <name type="common">Grape</name>
    <dbReference type="NCBI Taxonomy" id="29760"/>
    <lineage>
        <taxon>Eukaryota</taxon>
        <taxon>Viridiplantae</taxon>
        <taxon>Streptophyta</taxon>
        <taxon>Embryophyta</taxon>
        <taxon>Tracheophyta</taxon>
        <taxon>Spermatophyta</taxon>
        <taxon>Magnoliopsida</taxon>
        <taxon>eudicotyledons</taxon>
        <taxon>Gunneridae</taxon>
        <taxon>Pentapetalae</taxon>
        <taxon>rosids</taxon>
        <taxon>Vitales</taxon>
        <taxon>Vitaceae</taxon>
        <taxon>Viteae</taxon>
        <taxon>Vitis</taxon>
    </lineage>
</organism>
<keyword evidence="11" id="KW-0675">Receptor</keyword>
<evidence type="ECO:0000313" key="12">
    <source>
        <dbReference type="Proteomes" id="UP000288805"/>
    </source>
</evidence>
<evidence type="ECO:0000313" key="11">
    <source>
        <dbReference type="EMBL" id="RVW74665.1"/>
    </source>
</evidence>
<dbReference type="OrthoDB" id="8062037at2759"/>
<evidence type="ECO:0000256" key="4">
    <source>
        <dbReference type="ARBA" id="ARBA00022771"/>
    </source>
</evidence>
<dbReference type="InterPro" id="IPR001841">
    <property type="entry name" value="Znf_RING"/>
</dbReference>